<evidence type="ECO:0000256" key="5">
    <source>
        <dbReference type="ARBA" id="ARBA00023098"/>
    </source>
</evidence>
<name>A0ABS6IQT2_9HYPH</name>
<comment type="caution">
    <text evidence="9">The sequence shown here is derived from an EMBL/GenBank/DDBJ whole genome shotgun (WGS) entry which is preliminary data.</text>
</comment>
<keyword evidence="2 7" id="KW-0812">Transmembrane</keyword>
<evidence type="ECO:0000256" key="3">
    <source>
        <dbReference type="ARBA" id="ARBA00022989"/>
    </source>
</evidence>
<feature type="transmembrane region" description="Helical" evidence="7">
    <location>
        <begin position="39"/>
        <end position="60"/>
    </location>
</feature>
<feature type="transmembrane region" description="Helical" evidence="7">
    <location>
        <begin position="81"/>
        <end position="103"/>
    </location>
</feature>
<dbReference type="EMBL" id="JAHOPB010000003">
    <property type="protein sequence ID" value="MBU8876953.1"/>
    <property type="molecule type" value="Genomic_DNA"/>
</dbReference>
<keyword evidence="6 7" id="KW-0472">Membrane</keyword>
<evidence type="ECO:0000313" key="9">
    <source>
        <dbReference type="EMBL" id="MBU8876953.1"/>
    </source>
</evidence>
<dbReference type="PANTHER" id="PTHR21624">
    <property type="entry name" value="STEROL DESATURASE-RELATED PROTEIN"/>
    <property type="match status" value="1"/>
</dbReference>
<keyword evidence="5" id="KW-0443">Lipid metabolism</keyword>
<evidence type="ECO:0000256" key="7">
    <source>
        <dbReference type="SAM" id="Phobius"/>
    </source>
</evidence>
<dbReference type="Pfam" id="PF04116">
    <property type="entry name" value="FA_hydroxylase"/>
    <property type="match status" value="1"/>
</dbReference>
<evidence type="ECO:0000256" key="1">
    <source>
        <dbReference type="ARBA" id="ARBA00004127"/>
    </source>
</evidence>
<protein>
    <submittedName>
        <fullName evidence="9">Sterol desaturase family protein</fullName>
    </submittedName>
</protein>
<keyword evidence="3 7" id="KW-1133">Transmembrane helix</keyword>
<evidence type="ECO:0000259" key="8">
    <source>
        <dbReference type="Pfam" id="PF04116"/>
    </source>
</evidence>
<evidence type="ECO:0000256" key="6">
    <source>
        <dbReference type="ARBA" id="ARBA00023136"/>
    </source>
</evidence>
<feature type="transmembrane region" description="Helical" evidence="7">
    <location>
        <begin position="132"/>
        <end position="149"/>
    </location>
</feature>
<evidence type="ECO:0000256" key="4">
    <source>
        <dbReference type="ARBA" id="ARBA00023002"/>
    </source>
</evidence>
<dbReference type="Proteomes" id="UP000727907">
    <property type="component" value="Unassembled WGS sequence"/>
</dbReference>
<dbReference type="PANTHER" id="PTHR21624:SF1">
    <property type="entry name" value="ALKYLGLYCEROL MONOOXYGENASE"/>
    <property type="match status" value="1"/>
</dbReference>
<reference evidence="9 10" key="1">
    <citation type="submission" date="2021-06" db="EMBL/GenBank/DDBJ databases">
        <authorList>
            <person name="Lee D.H."/>
        </authorList>
    </citation>
    <scope>NUCLEOTIDE SEQUENCE [LARGE SCALE GENOMIC DNA]</scope>
    <source>
        <strain evidence="9 10">MMS21-HV4-11</strain>
    </source>
</reference>
<keyword evidence="10" id="KW-1185">Reference proteome</keyword>
<comment type="subcellular location">
    <subcellularLocation>
        <location evidence="1">Endomembrane system</location>
        <topology evidence="1">Multi-pass membrane protein</topology>
    </subcellularLocation>
</comment>
<dbReference type="InterPro" id="IPR006694">
    <property type="entry name" value="Fatty_acid_hydroxylase"/>
</dbReference>
<evidence type="ECO:0000313" key="10">
    <source>
        <dbReference type="Proteomes" id="UP000727907"/>
    </source>
</evidence>
<organism evidence="9 10">
    <name type="scientific">Reyranella humidisoli</name>
    <dbReference type="NCBI Taxonomy" id="2849149"/>
    <lineage>
        <taxon>Bacteria</taxon>
        <taxon>Pseudomonadati</taxon>
        <taxon>Pseudomonadota</taxon>
        <taxon>Alphaproteobacteria</taxon>
        <taxon>Hyphomicrobiales</taxon>
        <taxon>Reyranellaceae</taxon>
        <taxon>Reyranella</taxon>
    </lineage>
</organism>
<feature type="transmembrane region" description="Helical" evidence="7">
    <location>
        <begin position="12"/>
        <end position="33"/>
    </location>
</feature>
<feature type="domain" description="Fatty acid hydroxylase" evidence="8">
    <location>
        <begin position="135"/>
        <end position="274"/>
    </location>
</feature>
<proteinExistence type="predicted"/>
<dbReference type="InterPro" id="IPR051689">
    <property type="entry name" value="Sterol_desaturase/TMEM195"/>
</dbReference>
<accession>A0ABS6IQT2</accession>
<gene>
    <name evidence="9" type="ORF">KQ910_24475</name>
</gene>
<evidence type="ECO:0000256" key="2">
    <source>
        <dbReference type="ARBA" id="ARBA00022692"/>
    </source>
</evidence>
<keyword evidence="4" id="KW-0560">Oxidoreductase</keyword>
<dbReference type="RefSeq" id="WP_216966252.1">
    <property type="nucleotide sequence ID" value="NZ_JAHOPB010000003.1"/>
</dbReference>
<sequence length="325" mass="37846">MRELIDLWVNVQAWLFETLVSPVLFHFGLMAWYEPGYSAVEFVMLGLVQIAVIAIGMRFFERRWPLEKSGEDDRLIMVDRVYTVLNKLGIVPLAIFILTYPVVQEIELTVRTWGYMPPRLERLLPWIGDNDLLSFLVYFVLYDFAAYWLHRGQHAFGWWWALHSLHHSQRRMTVWTDDRNHVIDDLIVTLALVLFSQFVGVQPGEYVVILMVGRLVESWSHANVDMSFGWLGERLLVGPRFHRLHHALSTPTERHIQDHNFAPVFPIWDILFGTAIYDEKHRPTGVDDAAADADNGRGWFAQQATVFGRFVRALLPRFSRRASAR</sequence>